<dbReference type="InterPro" id="IPR013230">
    <property type="entry name" value="Peptidase_M15A_C"/>
</dbReference>
<dbReference type="EMBL" id="MT142529">
    <property type="protein sequence ID" value="QJA84420.1"/>
    <property type="molecule type" value="Genomic_DNA"/>
</dbReference>
<evidence type="ECO:0000313" key="2">
    <source>
        <dbReference type="EMBL" id="QJA67655.1"/>
    </source>
</evidence>
<name>A0A6M3JEP6_9ZZZZ</name>
<protein>
    <submittedName>
        <fullName evidence="2">Putative peptidase</fullName>
    </submittedName>
</protein>
<dbReference type="SUPFAM" id="SSF55166">
    <property type="entry name" value="Hedgehog/DD-peptidase"/>
    <property type="match status" value="1"/>
</dbReference>
<dbReference type="Pfam" id="PF08291">
    <property type="entry name" value="Peptidase_M15_3"/>
    <property type="match status" value="1"/>
</dbReference>
<dbReference type="InterPro" id="IPR009045">
    <property type="entry name" value="Zn_M74/Hedgehog-like"/>
</dbReference>
<evidence type="ECO:0000313" key="3">
    <source>
        <dbReference type="EMBL" id="QJA84420.1"/>
    </source>
</evidence>
<dbReference type="Gene3D" id="3.30.1380.10">
    <property type="match status" value="1"/>
</dbReference>
<evidence type="ECO:0000259" key="1">
    <source>
        <dbReference type="Pfam" id="PF08291"/>
    </source>
</evidence>
<accession>A0A6M3JEP6</accession>
<gene>
    <name evidence="3" type="ORF">MM415A00192_0029</name>
    <name evidence="2" type="ORF">MM415B00178_0037</name>
</gene>
<dbReference type="AlphaFoldDB" id="A0A6M3JEP6"/>
<feature type="domain" description="Peptidase M15A C-terminal" evidence="1">
    <location>
        <begin position="6"/>
        <end position="85"/>
    </location>
</feature>
<proteinExistence type="predicted"/>
<reference evidence="2" key="1">
    <citation type="submission" date="2020-03" db="EMBL/GenBank/DDBJ databases">
        <title>The deep terrestrial virosphere.</title>
        <authorList>
            <person name="Holmfeldt K."/>
            <person name="Nilsson E."/>
            <person name="Simone D."/>
            <person name="Lopez-Fernandez M."/>
            <person name="Wu X."/>
            <person name="de Brujin I."/>
            <person name="Lundin D."/>
            <person name="Andersson A."/>
            <person name="Bertilsson S."/>
            <person name="Dopson M."/>
        </authorList>
    </citation>
    <scope>NUCLEOTIDE SEQUENCE</scope>
    <source>
        <strain evidence="3">MM415A00192</strain>
        <strain evidence="2">MM415B00178</strain>
    </source>
</reference>
<sequence>MDALFLVQLEKAREIAGVPFIVTSGYRCEKHNAEVGSTSNNHTSGKAADIKADDGPTRGKILKGLYLAGFRRIGISFKGNFIHADSMDKIESCWSY</sequence>
<organism evidence="2">
    <name type="scientific">viral metagenome</name>
    <dbReference type="NCBI Taxonomy" id="1070528"/>
    <lineage>
        <taxon>unclassified sequences</taxon>
        <taxon>metagenomes</taxon>
        <taxon>organismal metagenomes</taxon>
    </lineage>
</organism>
<dbReference type="EMBL" id="MT141574">
    <property type="protein sequence ID" value="QJA67655.1"/>
    <property type="molecule type" value="Genomic_DNA"/>
</dbReference>